<feature type="domain" description="Amidohydrolase-related" evidence="2">
    <location>
        <begin position="107"/>
        <end position="318"/>
    </location>
</feature>
<keyword evidence="4" id="KW-1185">Reference proteome</keyword>
<protein>
    <submittedName>
        <fullName evidence="3">Amidohydrolase</fullName>
    </submittedName>
</protein>
<comment type="caution">
    <text evidence="3">The sequence shown here is derived from an EMBL/GenBank/DDBJ whole genome shotgun (WGS) entry which is preliminary data.</text>
</comment>
<dbReference type="InterPro" id="IPR032465">
    <property type="entry name" value="ACMSD"/>
</dbReference>
<dbReference type="PANTHER" id="PTHR21240:SF19">
    <property type="entry name" value="CATALYTIC_ HYDROLASE"/>
    <property type="match status" value="1"/>
</dbReference>
<dbReference type="Gene3D" id="3.20.20.140">
    <property type="entry name" value="Metal-dependent hydrolases"/>
    <property type="match status" value="1"/>
</dbReference>
<evidence type="ECO:0000256" key="1">
    <source>
        <dbReference type="ARBA" id="ARBA00023239"/>
    </source>
</evidence>
<evidence type="ECO:0000259" key="2">
    <source>
        <dbReference type="Pfam" id="PF04909"/>
    </source>
</evidence>
<keyword evidence="3" id="KW-0378">Hydrolase</keyword>
<dbReference type="GO" id="GO:0016787">
    <property type="term" value="F:hydrolase activity"/>
    <property type="evidence" value="ECO:0007669"/>
    <property type="project" value="UniProtKB-KW"/>
</dbReference>
<sequence>MAQPVIDICSLWFDRDCWRFFLRRLAGVAPAYLERFGLLMAGGFGADPGEYRGVLAEHGADAAIEVLVRRHPVDGDPAGHLAGLDAAGVVTEVVHGMPGRLPGGETVNERLAAMVARLGAAAGRVRPWAGITLRDPGEAVAEIDRCVRAGFTGINVAPFYEGVPPLDDRAAPVFAAAAERGLPVWVHCGNNFRADQPMDLCTWRDLDRIAGRHPGLVLVAGHAGWPWMLETMAVAQRQPGVYVDLSTHRPRRMSRPGSGFEPLLAYGATTVRHKVLFGTGGPWVHPVDVPHLAEEVRALRLPPGVAEDWLHDNSARLLA</sequence>
<evidence type="ECO:0000313" key="3">
    <source>
        <dbReference type="EMBL" id="PJE94905.1"/>
    </source>
</evidence>
<dbReference type="RefSeq" id="WP_100204161.1">
    <property type="nucleotide sequence ID" value="NZ_PGGW01000067.1"/>
</dbReference>
<keyword evidence="1" id="KW-0456">Lyase</keyword>
<dbReference type="Pfam" id="PF04909">
    <property type="entry name" value="Amidohydro_2"/>
    <property type="match status" value="1"/>
</dbReference>
<reference evidence="3 4" key="1">
    <citation type="submission" date="2017-11" db="EMBL/GenBank/DDBJ databases">
        <title>Streptomyces carmine sp. nov., a novel actinomycete isolated from Sophora alopecuroides in Xinjiang, China.</title>
        <authorList>
            <person name="Wang Y."/>
            <person name="Luo X."/>
            <person name="Wan C."/>
            <person name="Zhang L."/>
        </authorList>
    </citation>
    <scope>NUCLEOTIDE SEQUENCE [LARGE SCALE GENOMIC DNA]</scope>
    <source>
        <strain evidence="3 4">TRM SA0054</strain>
    </source>
</reference>
<proteinExistence type="predicted"/>
<dbReference type="SUPFAM" id="SSF51556">
    <property type="entry name" value="Metallo-dependent hydrolases"/>
    <property type="match status" value="1"/>
</dbReference>
<dbReference type="Proteomes" id="UP000230407">
    <property type="component" value="Unassembled WGS sequence"/>
</dbReference>
<dbReference type="InterPro" id="IPR032466">
    <property type="entry name" value="Metal_Hydrolase"/>
</dbReference>
<organism evidence="3 4">
    <name type="scientific">Streptomyces carminius</name>
    <dbReference type="NCBI Taxonomy" id="2665496"/>
    <lineage>
        <taxon>Bacteria</taxon>
        <taxon>Bacillati</taxon>
        <taxon>Actinomycetota</taxon>
        <taxon>Actinomycetes</taxon>
        <taxon>Kitasatosporales</taxon>
        <taxon>Streptomycetaceae</taxon>
        <taxon>Streptomyces</taxon>
    </lineage>
</organism>
<name>A0A2M8LSH4_9ACTN</name>
<accession>A0A2M8LSH4</accession>
<dbReference type="PANTHER" id="PTHR21240">
    <property type="entry name" value="2-AMINO-3-CARBOXYLMUCONATE-6-SEMIALDEHYDE DECARBOXYLASE"/>
    <property type="match status" value="1"/>
</dbReference>
<dbReference type="InterPro" id="IPR006680">
    <property type="entry name" value="Amidohydro-rel"/>
</dbReference>
<dbReference type="GO" id="GO:0016831">
    <property type="term" value="F:carboxy-lyase activity"/>
    <property type="evidence" value="ECO:0007669"/>
    <property type="project" value="InterPro"/>
</dbReference>
<evidence type="ECO:0000313" key="4">
    <source>
        <dbReference type="Proteomes" id="UP000230407"/>
    </source>
</evidence>
<gene>
    <name evidence="3" type="ORF">CUT44_24815</name>
</gene>
<dbReference type="AlphaFoldDB" id="A0A2M8LSH4"/>
<dbReference type="EMBL" id="PGGW01000067">
    <property type="protein sequence ID" value="PJE94905.1"/>
    <property type="molecule type" value="Genomic_DNA"/>
</dbReference>